<keyword evidence="2" id="KW-1185">Reference proteome</keyword>
<evidence type="ECO:0000313" key="1">
    <source>
        <dbReference type="EMBL" id="CEG47296.1"/>
    </source>
</evidence>
<dbReference type="AlphaFoldDB" id="A0A0P1AZY0"/>
<name>A0A0P1AZY0_PLAHL</name>
<dbReference type="EMBL" id="CCYD01002424">
    <property type="protein sequence ID" value="CEG47296.1"/>
    <property type="molecule type" value="Genomic_DNA"/>
</dbReference>
<organism evidence="1 2">
    <name type="scientific">Plasmopara halstedii</name>
    <name type="common">Downy mildew of sunflower</name>
    <dbReference type="NCBI Taxonomy" id="4781"/>
    <lineage>
        <taxon>Eukaryota</taxon>
        <taxon>Sar</taxon>
        <taxon>Stramenopiles</taxon>
        <taxon>Oomycota</taxon>
        <taxon>Peronosporomycetes</taxon>
        <taxon>Peronosporales</taxon>
        <taxon>Peronosporaceae</taxon>
        <taxon>Plasmopara</taxon>
    </lineage>
</organism>
<protein>
    <submittedName>
        <fullName evidence="1">Uncharacterized protein</fullName>
    </submittedName>
</protein>
<dbReference type="RefSeq" id="XP_024583665.1">
    <property type="nucleotide sequence ID" value="XM_024718248.1"/>
</dbReference>
<dbReference type="Proteomes" id="UP000054928">
    <property type="component" value="Unassembled WGS sequence"/>
</dbReference>
<evidence type="ECO:0000313" key="2">
    <source>
        <dbReference type="Proteomes" id="UP000054928"/>
    </source>
</evidence>
<proteinExistence type="predicted"/>
<dbReference type="GeneID" id="36399006"/>
<sequence>MSAAVVQLIDLTGSWRSKKQISMALLSTDVKYDAATVGTQELLGLKELLGELDIATTHQETVEEAQVDTILTKAENVNITLDSIRDFAKKSVVMPEAKNSGFC</sequence>
<reference evidence="2" key="1">
    <citation type="submission" date="2014-09" db="EMBL/GenBank/DDBJ databases">
        <authorList>
            <person name="Sharma Rahul"/>
            <person name="Thines Marco"/>
        </authorList>
    </citation>
    <scope>NUCLEOTIDE SEQUENCE [LARGE SCALE GENOMIC DNA]</scope>
</reference>
<accession>A0A0P1AZY0</accession>